<dbReference type="InterPro" id="IPR004927">
    <property type="entry name" value="MerB"/>
</dbReference>
<dbReference type="SUPFAM" id="SSF160387">
    <property type="entry name" value="NosL/MerB-like"/>
    <property type="match status" value="1"/>
</dbReference>
<dbReference type="InterPro" id="IPR036390">
    <property type="entry name" value="WH_DNA-bd_sf"/>
</dbReference>
<accession>A0A495CW01</accession>
<dbReference type="Pfam" id="PF03243">
    <property type="entry name" value="MerB"/>
    <property type="match status" value="1"/>
</dbReference>
<dbReference type="AlphaFoldDB" id="A0A495CW01"/>
<protein>
    <submittedName>
        <fullName evidence="1">Alkylmercury lyase</fullName>
    </submittedName>
</protein>
<dbReference type="Gene3D" id="3.30.450.410">
    <property type="match status" value="1"/>
</dbReference>
<gene>
    <name evidence="1" type="ORF">C7435_3404</name>
</gene>
<organism evidence="1 2">
    <name type="scientific">Maricaulis maris</name>
    <dbReference type="NCBI Taxonomy" id="74318"/>
    <lineage>
        <taxon>Bacteria</taxon>
        <taxon>Pseudomonadati</taxon>
        <taxon>Pseudomonadota</taxon>
        <taxon>Alphaproteobacteria</taxon>
        <taxon>Maricaulales</taxon>
        <taxon>Maricaulaceae</taxon>
        <taxon>Maricaulis</taxon>
    </lineage>
</organism>
<dbReference type="SUPFAM" id="SSF46785">
    <property type="entry name" value="Winged helix' DNA-binding domain"/>
    <property type="match status" value="1"/>
</dbReference>
<comment type="caution">
    <text evidence="1">The sequence shown here is derived from an EMBL/GenBank/DDBJ whole genome shotgun (WGS) entry which is preliminary data.</text>
</comment>
<evidence type="ECO:0000313" key="1">
    <source>
        <dbReference type="EMBL" id="RKQ89543.1"/>
    </source>
</evidence>
<dbReference type="PRINTS" id="PR01699">
    <property type="entry name" value="ORGNOHGLYASE"/>
</dbReference>
<dbReference type="InterPro" id="IPR053717">
    <property type="entry name" value="MerB_lyase_sf"/>
</dbReference>
<dbReference type="NCBIfam" id="NF009710">
    <property type="entry name" value="PRK13239.1"/>
    <property type="match status" value="1"/>
</dbReference>
<keyword evidence="1" id="KW-0456">Lyase</keyword>
<proteinExistence type="predicted"/>
<reference evidence="1 2" key="1">
    <citation type="submission" date="2018-10" db="EMBL/GenBank/DDBJ databases">
        <title>Genomic Encyclopedia of Type Strains, Phase IV (KMG-IV): sequencing the most valuable type-strain genomes for metagenomic binning, comparative biology and taxonomic classification.</title>
        <authorList>
            <person name="Goeker M."/>
        </authorList>
    </citation>
    <scope>NUCLEOTIDE SEQUENCE [LARGE SCALE GENOMIC DNA]</scope>
    <source>
        <strain evidence="1 2">DSM 4734</strain>
    </source>
</reference>
<sequence length="236" mass="25767">MRHRASTKTLRSSRAVRGSFSMTDLAQITAVLEAGYIGENPKDLQRASLYIYRALASGKPISIASIAEHLGTPLETASRLLNLVPPSAIELDDDGHIIGFVGLSLAPTAHRFETAERSLFTWCVFDALFLPSLIEQAATLHTTCPNSHTDIEIKVTSSSVAAIAPDSPVMSLAKTDTKSCCKDLRGAFCDQVNMFADQSAFDEWSLDRPNAISVSLSQAFALAQQRNAWRYLDVEY</sequence>
<dbReference type="Proteomes" id="UP000273675">
    <property type="component" value="Unassembled WGS sequence"/>
</dbReference>
<dbReference type="GO" id="GO:0018836">
    <property type="term" value="F:alkylmercury lyase activity"/>
    <property type="evidence" value="ECO:0007669"/>
    <property type="project" value="InterPro"/>
</dbReference>
<name>A0A495CW01_9PROT</name>
<dbReference type="EMBL" id="RBIM01000010">
    <property type="protein sequence ID" value="RKQ89543.1"/>
    <property type="molecule type" value="Genomic_DNA"/>
</dbReference>
<evidence type="ECO:0000313" key="2">
    <source>
        <dbReference type="Proteomes" id="UP000273675"/>
    </source>
</evidence>